<organism evidence="2 3">
    <name type="scientific">Williamsia phyllosphaerae</name>
    <dbReference type="NCBI Taxonomy" id="885042"/>
    <lineage>
        <taxon>Bacteria</taxon>
        <taxon>Bacillati</taxon>
        <taxon>Actinomycetota</taxon>
        <taxon>Actinomycetes</taxon>
        <taxon>Mycobacteriales</taxon>
        <taxon>Nocardiaceae</taxon>
        <taxon>Williamsia</taxon>
    </lineage>
</organism>
<dbReference type="RefSeq" id="WP_229704815.1">
    <property type="nucleotide sequence ID" value="NZ_BMCS01000001.1"/>
</dbReference>
<dbReference type="EMBL" id="BMCS01000001">
    <property type="protein sequence ID" value="GGF10624.1"/>
    <property type="molecule type" value="Genomic_DNA"/>
</dbReference>
<keyword evidence="1" id="KW-0472">Membrane</keyword>
<proteinExistence type="predicted"/>
<dbReference type="Proteomes" id="UP000632454">
    <property type="component" value="Unassembled WGS sequence"/>
</dbReference>
<gene>
    <name evidence="2" type="ORF">GCM10007298_03260</name>
</gene>
<sequence>MVSVEAAFAIAAIVSVLILGIGAVLGVSAHVRCVDAARETARVAAQGDSARAMTVGRSAAPSGAEISIRSDADRVVVTVHAELVLIPGVDLGATAVAAMEPVAPGQS</sequence>
<reference evidence="3" key="1">
    <citation type="journal article" date="2019" name="Int. J. Syst. Evol. Microbiol.">
        <title>The Global Catalogue of Microorganisms (GCM) 10K type strain sequencing project: providing services to taxonomists for standard genome sequencing and annotation.</title>
        <authorList>
            <consortium name="The Broad Institute Genomics Platform"/>
            <consortium name="The Broad Institute Genome Sequencing Center for Infectious Disease"/>
            <person name="Wu L."/>
            <person name="Ma J."/>
        </authorList>
    </citation>
    <scope>NUCLEOTIDE SEQUENCE [LARGE SCALE GENOMIC DNA]</scope>
    <source>
        <strain evidence="3">CCM 7855</strain>
    </source>
</reference>
<evidence type="ECO:0000256" key="1">
    <source>
        <dbReference type="SAM" id="Phobius"/>
    </source>
</evidence>
<name>A0ABQ1U7P2_9NOCA</name>
<evidence type="ECO:0000313" key="2">
    <source>
        <dbReference type="EMBL" id="GGF10624.1"/>
    </source>
</evidence>
<dbReference type="NCBIfam" id="NF041390">
    <property type="entry name" value="TadE_Rv3655c"/>
    <property type="match status" value="1"/>
</dbReference>
<comment type="caution">
    <text evidence="2">The sequence shown here is derived from an EMBL/GenBank/DDBJ whole genome shotgun (WGS) entry which is preliminary data.</text>
</comment>
<keyword evidence="3" id="KW-1185">Reference proteome</keyword>
<keyword evidence="1" id="KW-1133">Transmembrane helix</keyword>
<evidence type="ECO:0000313" key="3">
    <source>
        <dbReference type="Proteomes" id="UP000632454"/>
    </source>
</evidence>
<protein>
    <submittedName>
        <fullName evidence="2">Apoptosis inhibitor</fullName>
    </submittedName>
</protein>
<accession>A0ABQ1U7P2</accession>
<dbReference type="InterPro" id="IPR049790">
    <property type="entry name" value="Rv3655c/TadE"/>
</dbReference>
<keyword evidence="1" id="KW-0812">Transmembrane</keyword>
<feature type="transmembrane region" description="Helical" evidence="1">
    <location>
        <begin position="6"/>
        <end position="28"/>
    </location>
</feature>